<proteinExistence type="predicted"/>
<name>A0A1I2FPK7_9RHOB</name>
<dbReference type="InterPro" id="IPR013762">
    <property type="entry name" value="Integrase-like_cat_sf"/>
</dbReference>
<evidence type="ECO:0000259" key="2">
    <source>
        <dbReference type="PROSITE" id="PS51898"/>
    </source>
</evidence>
<dbReference type="STRING" id="74348.SAMN04488523_1172"/>
<evidence type="ECO:0000256" key="1">
    <source>
        <dbReference type="ARBA" id="ARBA00023172"/>
    </source>
</evidence>
<dbReference type="Gene3D" id="1.10.443.10">
    <property type="entry name" value="Intergrase catalytic core"/>
    <property type="match status" value="1"/>
</dbReference>
<keyword evidence="4" id="KW-1185">Reference proteome</keyword>
<dbReference type="EMBL" id="FOMW01000017">
    <property type="protein sequence ID" value="SFF07255.1"/>
    <property type="molecule type" value="Genomic_DNA"/>
</dbReference>
<dbReference type="PROSITE" id="PS51898">
    <property type="entry name" value="TYR_RECOMBINASE"/>
    <property type="match status" value="1"/>
</dbReference>
<dbReference type="AlphaFoldDB" id="A0A1I2FPK7"/>
<accession>A0A1I2FPK7</accession>
<feature type="domain" description="Tyr recombinase" evidence="2">
    <location>
        <begin position="1"/>
        <end position="172"/>
    </location>
</feature>
<dbReference type="GO" id="GO:0006310">
    <property type="term" value="P:DNA recombination"/>
    <property type="evidence" value="ECO:0007669"/>
    <property type="project" value="UniProtKB-KW"/>
</dbReference>
<dbReference type="Pfam" id="PF00589">
    <property type="entry name" value="Phage_integrase"/>
    <property type="match status" value="1"/>
</dbReference>
<gene>
    <name evidence="3" type="ORF">SAMN04488523_1172</name>
</gene>
<dbReference type="SUPFAM" id="SSF56349">
    <property type="entry name" value="DNA breaking-rejoining enzymes"/>
    <property type="match status" value="1"/>
</dbReference>
<evidence type="ECO:0000313" key="3">
    <source>
        <dbReference type="EMBL" id="SFF07255.1"/>
    </source>
</evidence>
<sequence>MPPEGGYIIKAIFTGMRISELRGLTWDNVDFQSKVIRVDQRADEYCEIGAPKSRAGVRSIPMAPTVSKISVAWKDQAPDSSIGLVFPNSVGKVQNYSNIYNRVFKPMLVDNGIVDDQGQSKFGIHALRHAAASLFIEQGWNPMEIQTLQTPRRHSKQSLAIPLKAEISRYSP</sequence>
<evidence type="ECO:0000313" key="4">
    <source>
        <dbReference type="Proteomes" id="UP000198977"/>
    </source>
</evidence>
<dbReference type="GO" id="GO:0003677">
    <property type="term" value="F:DNA binding"/>
    <property type="evidence" value="ECO:0007669"/>
    <property type="project" value="InterPro"/>
</dbReference>
<dbReference type="InterPro" id="IPR011010">
    <property type="entry name" value="DNA_brk_join_enz"/>
</dbReference>
<keyword evidence="1" id="KW-0233">DNA recombination</keyword>
<dbReference type="Proteomes" id="UP000198977">
    <property type="component" value="Unassembled WGS sequence"/>
</dbReference>
<dbReference type="InterPro" id="IPR002104">
    <property type="entry name" value="Integrase_catalytic"/>
</dbReference>
<protein>
    <submittedName>
        <fullName evidence="3">Phage integrase family protein</fullName>
    </submittedName>
</protein>
<dbReference type="GO" id="GO:0015074">
    <property type="term" value="P:DNA integration"/>
    <property type="evidence" value="ECO:0007669"/>
    <property type="project" value="InterPro"/>
</dbReference>
<reference evidence="3 4" key="1">
    <citation type="submission" date="2016-10" db="EMBL/GenBank/DDBJ databases">
        <authorList>
            <person name="de Groot N.N."/>
        </authorList>
    </citation>
    <scope>NUCLEOTIDE SEQUENCE [LARGE SCALE GENOMIC DNA]</scope>
    <source>
        <strain evidence="3 4">DSM 11443</strain>
    </source>
</reference>
<organism evidence="3 4">
    <name type="scientific">Sulfitobacter brevis</name>
    <dbReference type="NCBI Taxonomy" id="74348"/>
    <lineage>
        <taxon>Bacteria</taxon>
        <taxon>Pseudomonadati</taxon>
        <taxon>Pseudomonadota</taxon>
        <taxon>Alphaproteobacteria</taxon>
        <taxon>Rhodobacterales</taxon>
        <taxon>Roseobacteraceae</taxon>
        <taxon>Sulfitobacter</taxon>
    </lineage>
</organism>